<feature type="coiled-coil region" evidence="1">
    <location>
        <begin position="166"/>
        <end position="193"/>
    </location>
</feature>
<proteinExistence type="predicted"/>
<dbReference type="Pfam" id="PF02470">
    <property type="entry name" value="MlaD"/>
    <property type="match status" value="1"/>
</dbReference>
<organism evidence="3">
    <name type="scientific">bioreactor metagenome</name>
    <dbReference type="NCBI Taxonomy" id="1076179"/>
    <lineage>
        <taxon>unclassified sequences</taxon>
        <taxon>metagenomes</taxon>
        <taxon>ecological metagenomes</taxon>
    </lineage>
</organism>
<dbReference type="Gene3D" id="1.10.287.950">
    <property type="entry name" value="Methyl-accepting chemotaxis protein"/>
    <property type="match status" value="1"/>
</dbReference>
<comment type="caution">
    <text evidence="3">The sequence shown here is derived from an EMBL/GenBank/DDBJ whole genome shotgun (WGS) entry which is preliminary data.</text>
</comment>
<name>A0A644TPN4_9ZZZZ</name>
<dbReference type="PANTHER" id="PTHR33371:SF4">
    <property type="entry name" value="INTERMEMBRANE PHOSPHOLIPID TRANSPORT SYSTEM BINDING PROTEIN MLAD"/>
    <property type="match status" value="1"/>
</dbReference>
<dbReference type="InterPro" id="IPR052336">
    <property type="entry name" value="MlaD_Phospholipid_Transporter"/>
</dbReference>
<evidence type="ECO:0000259" key="2">
    <source>
        <dbReference type="Pfam" id="PF02470"/>
    </source>
</evidence>
<dbReference type="EMBL" id="VSSQ01000044">
    <property type="protein sequence ID" value="MPL68948.1"/>
    <property type="molecule type" value="Genomic_DNA"/>
</dbReference>
<dbReference type="InterPro" id="IPR003399">
    <property type="entry name" value="Mce/MlaD"/>
</dbReference>
<feature type="domain" description="Mce/MlaD" evidence="2">
    <location>
        <begin position="35"/>
        <end position="111"/>
    </location>
</feature>
<evidence type="ECO:0000256" key="1">
    <source>
        <dbReference type="SAM" id="Coils"/>
    </source>
</evidence>
<gene>
    <name evidence="3" type="ORF">SDC9_14681</name>
</gene>
<dbReference type="AlphaFoldDB" id="A0A644TPN4"/>
<accession>A0A644TPN4</accession>
<protein>
    <recommendedName>
        <fullName evidence="2">Mce/MlaD domain-containing protein</fullName>
    </recommendedName>
</protein>
<dbReference type="GO" id="GO:0005548">
    <property type="term" value="F:phospholipid transporter activity"/>
    <property type="evidence" value="ECO:0007669"/>
    <property type="project" value="TreeGrafter"/>
</dbReference>
<keyword evidence="1" id="KW-0175">Coiled coil</keyword>
<sequence length="425" mass="45824">MGMSTEAKVGSMTLLGLILLAYMIVHLGGFSFGEKGYPVTAMFDQVSGLKEGNLVRYAGVEVGSVKEVKVTPEGVAVKLLIREGVKIPEGAKISIGTDGLLGEKYINIAPPPVSSGFLPPNAVVKGETQQDLDRLIATADQLMLDMQKLVYSLNDVFGDETVKASLKESATNARELTNNLKNMSAVLARMAENNETNVTAMVNNLTAMSGSLRDVTARVDRMLTEVDNEGQTARDLRESIENIKVTSERVEKMAAALEGVVIDPETANNVKETLRNAREASAKANNMLTKVQSIKTQTGIEVIYNPDDSKYKTNADVRINTAGKEFAVIGVTNIGQGSKANIQVGTGTDQFAARAGVIEGQAGVGIDTKLGKQMRLSLDAYDPNDVRVKLRTQIQVAPDTYLVGQTDSLNKNPEDNTYFGLRRTF</sequence>
<dbReference type="PANTHER" id="PTHR33371">
    <property type="entry name" value="INTERMEMBRANE PHOSPHOLIPID TRANSPORT SYSTEM BINDING PROTEIN MLAD-RELATED"/>
    <property type="match status" value="1"/>
</dbReference>
<dbReference type="GO" id="GO:0005543">
    <property type="term" value="F:phospholipid binding"/>
    <property type="evidence" value="ECO:0007669"/>
    <property type="project" value="TreeGrafter"/>
</dbReference>
<evidence type="ECO:0000313" key="3">
    <source>
        <dbReference type="EMBL" id="MPL68948.1"/>
    </source>
</evidence>
<reference evidence="3" key="1">
    <citation type="submission" date="2019-08" db="EMBL/GenBank/DDBJ databases">
        <authorList>
            <person name="Kucharzyk K."/>
            <person name="Murdoch R.W."/>
            <person name="Higgins S."/>
            <person name="Loffler F."/>
        </authorList>
    </citation>
    <scope>NUCLEOTIDE SEQUENCE</scope>
</reference>